<dbReference type="RefSeq" id="WP_220160989.1">
    <property type="nucleotide sequence ID" value="NZ_CP080507.1"/>
</dbReference>
<dbReference type="InterPro" id="IPR001054">
    <property type="entry name" value="A/G_cyclase"/>
</dbReference>
<dbReference type="EMBL" id="CP080507">
    <property type="protein sequence ID" value="QYM77885.1"/>
    <property type="molecule type" value="Genomic_DNA"/>
</dbReference>
<dbReference type="Pfam" id="PF19363">
    <property type="entry name" value="DUF5939"/>
    <property type="match status" value="1"/>
</dbReference>
<dbReference type="InterPro" id="IPR029787">
    <property type="entry name" value="Nucleotide_cyclase"/>
</dbReference>
<dbReference type="Gene3D" id="3.30.530.20">
    <property type="match status" value="1"/>
</dbReference>
<dbReference type="InterPro" id="IPR019587">
    <property type="entry name" value="Polyketide_cyclase/dehydratase"/>
</dbReference>
<dbReference type="Gene3D" id="3.30.70.1230">
    <property type="entry name" value="Nucleotide cyclase"/>
    <property type="match status" value="1"/>
</dbReference>
<dbReference type="Pfam" id="PF10604">
    <property type="entry name" value="Polyketide_cyc2"/>
    <property type="match status" value="1"/>
</dbReference>
<dbReference type="GO" id="GO:0035556">
    <property type="term" value="P:intracellular signal transduction"/>
    <property type="evidence" value="ECO:0007669"/>
    <property type="project" value="InterPro"/>
</dbReference>
<dbReference type="PROSITE" id="PS50125">
    <property type="entry name" value="GUANYLATE_CYCLASE_2"/>
    <property type="match status" value="1"/>
</dbReference>
<dbReference type="InterPro" id="IPR023393">
    <property type="entry name" value="START-like_dom_sf"/>
</dbReference>
<keyword evidence="3" id="KW-1185">Reference proteome</keyword>
<gene>
    <name evidence="2" type="ORF">K0B96_11215</name>
</gene>
<evidence type="ECO:0000313" key="2">
    <source>
        <dbReference type="EMBL" id="QYM77885.1"/>
    </source>
</evidence>
<dbReference type="KEGG" id="ole:K0B96_11215"/>
<name>A0A8F9TTK9_9BACT</name>
<dbReference type="GO" id="GO:0006171">
    <property type="term" value="P:cAMP biosynthetic process"/>
    <property type="evidence" value="ECO:0007669"/>
    <property type="project" value="TreeGrafter"/>
</dbReference>
<reference evidence="2" key="1">
    <citation type="submission" date="2021-08" db="EMBL/GenBank/DDBJ databases">
        <title>Genome of a novel bacterium of the phylum Verrucomicrobia, Oleiharenicola sp. KSB-15.</title>
        <authorList>
            <person name="Chung J.-H."/>
            <person name="Ahn J.-H."/>
            <person name="Yoon Y."/>
            <person name="Kim D.-Y."/>
            <person name="An S.-H."/>
            <person name="Park I."/>
            <person name="Yeon J."/>
        </authorList>
    </citation>
    <scope>NUCLEOTIDE SEQUENCE</scope>
    <source>
        <strain evidence="2">KSB-15</strain>
    </source>
</reference>
<sequence>MASPELHYRWTWELAAPPAALWPLVSDTDRFNRDCGLPPVEIVPPAPGETTRLTNSRRLRLRIAGVPVEWDERAFSWLAPRRFGVERVYRRGPIARMRVQCELEPRPDGGTTLTYDVSVDAGSLFGQISASLVVGQFSQAAFGRIFRRYDEFAQRGLTLAARHAKPRLARGGAARLTAGSALLARICAAPLVHRLTDYIRSAEAASAARIRPYALADNWGADRRRTLELCLHATRAGLLDLSWDVICPHCRGARRREHDLSHIERRAHCESCQVDFEANFDRFIELTFVPNPAIRVASRPDYCVGGPQLTPHILAQEWVPAGATSHLPVSLTPGRYRARSRGSSYQPTFRVETGAPAVLDLALDGHDLADEPAVAPEGELRLFNADPVARLVAVEHLAWTNDAATASEVTALQTFRDLFSREVLRADEQISVSSITLVFTDLKDSTQLYSTIGDAPAFGRVLTHFEVLRAMVREEGGAVVKTMGDAVMAVFPRPLPALRATLAAQQRLARPDAFPLPEGVPVPRFALQPLALKAAIHTGPCLVLTQNDRLDYFGTTVNIGARLCSICQGAEIVISEAVETDAEVARFLREHAAVARTEVPLRSFGDRPFSIARVQLRNAESTP</sequence>
<dbReference type="CDD" id="cd07812">
    <property type="entry name" value="SRPBCC"/>
    <property type="match status" value="1"/>
</dbReference>
<dbReference type="GO" id="GO:0004016">
    <property type="term" value="F:adenylate cyclase activity"/>
    <property type="evidence" value="ECO:0007669"/>
    <property type="project" value="UniProtKB-ARBA"/>
</dbReference>
<dbReference type="SUPFAM" id="SSF55961">
    <property type="entry name" value="Bet v1-like"/>
    <property type="match status" value="1"/>
</dbReference>
<proteinExistence type="predicted"/>
<evidence type="ECO:0000259" key="1">
    <source>
        <dbReference type="PROSITE" id="PS50125"/>
    </source>
</evidence>
<accession>A0A8F9TTK9</accession>
<dbReference type="Proteomes" id="UP000825051">
    <property type="component" value="Chromosome"/>
</dbReference>
<dbReference type="InterPro" id="IPR050697">
    <property type="entry name" value="Adenylyl/Guanylyl_Cyclase_3/4"/>
</dbReference>
<dbReference type="PANTHER" id="PTHR43081:SF19">
    <property type="entry name" value="PH-SENSITIVE ADENYLATE CYCLASE RV1264"/>
    <property type="match status" value="1"/>
</dbReference>
<dbReference type="SMART" id="SM00044">
    <property type="entry name" value="CYCc"/>
    <property type="match status" value="1"/>
</dbReference>
<feature type="domain" description="Guanylate cyclase" evidence="1">
    <location>
        <begin position="436"/>
        <end position="564"/>
    </location>
</feature>
<dbReference type="InterPro" id="IPR045983">
    <property type="entry name" value="GUC-dom-containing_N"/>
</dbReference>
<dbReference type="CDD" id="cd07302">
    <property type="entry name" value="CHD"/>
    <property type="match status" value="1"/>
</dbReference>
<organism evidence="2 3">
    <name type="scientific">Horticoccus luteus</name>
    <dbReference type="NCBI Taxonomy" id="2862869"/>
    <lineage>
        <taxon>Bacteria</taxon>
        <taxon>Pseudomonadati</taxon>
        <taxon>Verrucomicrobiota</taxon>
        <taxon>Opitutia</taxon>
        <taxon>Opitutales</taxon>
        <taxon>Opitutaceae</taxon>
        <taxon>Horticoccus</taxon>
    </lineage>
</organism>
<dbReference type="AlphaFoldDB" id="A0A8F9TTK9"/>
<dbReference type="SUPFAM" id="SSF55073">
    <property type="entry name" value="Nucleotide cyclase"/>
    <property type="match status" value="1"/>
</dbReference>
<dbReference type="Pfam" id="PF00211">
    <property type="entry name" value="Guanylate_cyc"/>
    <property type="match status" value="1"/>
</dbReference>
<dbReference type="PANTHER" id="PTHR43081">
    <property type="entry name" value="ADENYLATE CYCLASE, TERMINAL-DIFFERENTIATION SPECIFIC-RELATED"/>
    <property type="match status" value="1"/>
</dbReference>
<protein>
    <submittedName>
        <fullName evidence="2">SRPBCC family protein</fullName>
    </submittedName>
</protein>
<evidence type="ECO:0000313" key="3">
    <source>
        <dbReference type="Proteomes" id="UP000825051"/>
    </source>
</evidence>